<name>A0A9P4Y6I9_CRYP1</name>
<dbReference type="InterPro" id="IPR050187">
    <property type="entry name" value="Lipid_Phosphate_FormReg"/>
</dbReference>
<dbReference type="Gene3D" id="3.40.50.10330">
    <property type="entry name" value="Probable inorganic polyphosphate/atp-NAD kinase, domain 1"/>
    <property type="match status" value="1"/>
</dbReference>
<dbReference type="InterPro" id="IPR017438">
    <property type="entry name" value="ATP-NAD_kinase_N"/>
</dbReference>
<dbReference type="SUPFAM" id="SSF111331">
    <property type="entry name" value="NAD kinase/diacylglycerol kinase-like"/>
    <property type="match status" value="1"/>
</dbReference>
<evidence type="ECO:0000259" key="2">
    <source>
        <dbReference type="PROSITE" id="PS50146"/>
    </source>
</evidence>
<evidence type="ECO:0000313" key="3">
    <source>
        <dbReference type="EMBL" id="KAF3767626.1"/>
    </source>
</evidence>
<dbReference type="InterPro" id="IPR001206">
    <property type="entry name" value="Diacylglycerol_kinase_cat_dom"/>
</dbReference>
<feature type="compositionally biased region" description="Pro residues" evidence="1">
    <location>
        <begin position="208"/>
        <end position="219"/>
    </location>
</feature>
<dbReference type="PROSITE" id="PS50146">
    <property type="entry name" value="DAGK"/>
    <property type="match status" value="1"/>
</dbReference>
<protein>
    <recommendedName>
        <fullName evidence="2">DAGKc domain-containing protein</fullName>
    </recommendedName>
</protein>
<feature type="domain" description="DAGKc" evidence="2">
    <location>
        <begin position="66"/>
        <end position="226"/>
    </location>
</feature>
<dbReference type="PANTHER" id="PTHR12358:SF108">
    <property type="entry name" value="DAGKC DOMAIN-CONTAINING PROTEIN"/>
    <property type="match status" value="1"/>
</dbReference>
<organism evidence="3 4">
    <name type="scientific">Cryphonectria parasitica (strain ATCC 38755 / EP155)</name>
    <dbReference type="NCBI Taxonomy" id="660469"/>
    <lineage>
        <taxon>Eukaryota</taxon>
        <taxon>Fungi</taxon>
        <taxon>Dikarya</taxon>
        <taxon>Ascomycota</taxon>
        <taxon>Pezizomycotina</taxon>
        <taxon>Sordariomycetes</taxon>
        <taxon>Sordariomycetidae</taxon>
        <taxon>Diaporthales</taxon>
        <taxon>Cryphonectriaceae</taxon>
        <taxon>Cryphonectria-Endothia species complex</taxon>
        <taxon>Cryphonectria</taxon>
    </lineage>
</organism>
<feature type="region of interest" description="Disordered" evidence="1">
    <location>
        <begin position="196"/>
        <end position="224"/>
    </location>
</feature>
<dbReference type="OrthoDB" id="3853857at2759"/>
<dbReference type="Proteomes" id="UP000803844">
    <property type="component" value="Unassembled WGS sequence"/>
</dbReference>
<dbReference type="AlphaFoldDB" id="A0A9P4Y6I9"/>
<accession>A0A9P4Y6I9</accession>
<dbReference type="PANTHER" id="PTHR12358">
    <property type="entry name" value="SPHINGOSINE KINASE"/>
    <property type="match status" value="1"/>
</dbReference>
<keyword evidence="4" id="KW-1185">Reference proteome</keyword>
<proteinExistence type="predicted"/>
<reference evidence="3" key="1">
    <citation type="journal article" date="2020" name="Phytopathology">
        <title>Genome sequence of the chestnut blight fungus Cryphonectria parasitica EP155: A fundamental resource for an archetypical invasive plant pathogen.</title>
        <authorList>
            <person name="Crouch J.A."/>
            <person name="Dawe A."/>
            <person name="Aerts A."/>
            <person name="Barry K."/>
            <person name="Churchill A.C.L."/>
            <person name="Grimwood J."/>
            <person name="Hillman B."/>
            <person name="Milgroom M.G."/>
            <person name="Pangilinan J."/>
            <person name="Smith M."/>
            <person name="Salamov A."/>
            <person name="Schmutz J."/>
            <person name="Yadav J."/>
            <person name="Grigoriev I.V."/>
            <person name="Nuss D."/>
        </authorList>
    </citation>
    <scope>NUCLEOTIDE SEQUENCE</scope>
    <source>
        <strain evidence="3">EP155</strain>
    </source>
</reference>
<feature type="non-terminal residue" evidence="3">
    <location>
        <position position="1"/>
    </location>
</feature>
<dbReference type="RefSeq" id="XP_040778587.1">
    <property type="nucleotide sequence ID" value="XM_040915567.1"/>
</dbReference>
<comment type="caution">
    <text evidence="3">The sequence shown here is derived from an EMBL/GenBank/DDBJ whole genome shotgun (WGS) entry which is preliminary data.</text>
</comment>
<dbReference type="GO" id="GO:0016020">
    <property type="term" value="C:membrane"/>
    <property type="evidence" value="ECO:0007669"/>
    <property type="project" value="TreeGrafter"/>
</dbReference>
<dbReference type="GO" id="GO:0001727">
    <property type="term" value="F:lipid kinase activity"/>
    <property type="evidence" value="ECO:0007669"/>
    <property type="project" value="TreeGrafter"/>
</dbReference>
<feature type="compositionally biased region" description="Low complexity" evidence="1">
    <location>
        <begin position="198"/>
        <end position="207"/>
    </location>
</feature>
<evidence type="ECO:0000313" key="4">
    <source>
        <dbReference type="Proteomes" id="UP000803844"/>
    </source>
</evidence>
<dbReference type="EMBL" id="MU032346">
    <property type="protein sequence ID" value="KAF3767626.1"/>
    <property type="molecule type" value="Genomic_DNA"/>
</dbReference>
<dbReference type="InterPro" id="IPR016064">
    <property type="entry name" value="NAD/diacylglycerol_kinase_sf"/>
</dbReference>
<evidence type="ECO:0000256" key="1">
    <source>
        <dbReference type="SAM" id="MobiDB-lite"/>
    </source>
</evidence>
<gene>
    <name evidence="3" type="ORF">M406DRAFT_220509</name>
</gene>
<dbReference type="GO" id="GO:0005737">
    <property type="term" value="C:cytoplasm"/>
    <property type="evidence" value="ECO:0007669"/>
    <property type="project" value="TreeGrafter"/>
</dbReference>
<dbReference type="GO" id="GO:0046512">
    <property type="term" value="P:sphingosine biosynthetic process"/>
    <property type="evidence" value="ECO:0007669"/>
    <property type="project" value="TreeGrafter"/>
</dbReference>
<dbReference type="Gene3D" id="2.60.200.40">
    <property type="match status" value="1"/>
</dbReference>
<feature type="non-terminal residue" evidence="3">
    <location>
        <position position="396"/>
    </location>
</feature>
<dbReference type="GeneID" id="63832696"/>
<sequence length="396" mass="41591">IKPREIILLAEVQGGGGYVILTLSEEAEPGQEEPFRISCFLAPTLPQDLIRQHVVTDLPEFLKVAASSASLDVIVSVRSGTGLAPKFYDAVLRPLLGILGLQEKKSEDVSAAGEPSYRVTVTQDANTVKDFPREKWGPDAASKSTVLLLSGDGGVVDLLNSGVALPSPGSSHLLPTVVLLPLGTGNALFHSLHKPHYTTTTTTSPGDLLPPPPPPPPDTPAYRQHGDKRFGMVAQELLRDLHGYEVEVVTAPSGRLVVAGGKGGGGGGGGAGGAGGAGGFNYVLATMVSNLEKTFTISPDSRPLDGKLRLVHFGGKSGEETMAIMMAAYGGGKHVGMAGVGYQQEDEVRLTSLERDARWRKVCVDGTIVELAEGGTMDVKTDQEPRLNIVFLDATT</sequence>